<evidence type="ECO:0000313" key="4">
    <source>
        <dbReference type="Proteomes" id="UP000094112"/>
    </source>
</evidence>
<dbReference type="STRING" id="683960.A0A1E3P612"/>
<dbReference type="Pfam" id="PF12051">
    <property type="entry name" value="DUF3533"/>
    <property type="match status" value="1"/>
</dbReference>
<feature type="domain" description="DUF3533" evidence="2">
    <location>
        <begin position="3"/>
        <end position="323"/>
    </location>
</feature>
<keyword evidence="1" id="KW-0472">Membrane</keyword>
<protein>
    <recommendedName>
        <fullName evidence="2">DUF3533 domain-containing protein</fullName>
    </recommendedName>
</protein>
<dbReference type="OrthoDB" id="2140105at2759"/>
<dbReference type="InterPro" id="IPR022703">
    <property type="entry name" value="DUF3533"/>
</dbReference>
<feature type="transmembrane region" description="Helical" evidence="1">
    <location>
        <begin position="312"/>
        <end position="330"/>
    </location>
</feature>
<dbReference type="InterPro" id="IPR053001">
    <property type="entry name" value="MNNG_permease-like"/>
</dbReference>
<dbReference type="Proteomes" id="UP000094112">
    <property type="component" value="Unassembled WGS sequence"/>
</dbReference>
<dbReference type="AlphaFoldDB" id="A0A1E3P612"/>
<gene>
    <name evidence="3" type="ORF">WICANDRAFT_89968</name>
</gene>
<keyword evidence="4" id="KW-1185">Reference proteome</keyword>
<dbReference type="GeneID" id="30203447"/>
<feature type="transmembrane region" description="Helical" evidence="1">
    <location>
        <begin position="140"/>
        <end position="162"/>
    </location>
</feature>
<reference evidence="3 4" key="1">
    <citation type="journal article" date="2016" name="Proc. Natl. Acad. Sci. U.S.A.">
        <title>Comparative genomics of biotechnologically important yeasts.</title>
        <authorList>
            <person name="Riley R."/>
            <person name="Haridas S."/>
            <person name="Wolfe K.H."/>
            <person name="Lopes M.R."/>
            <person name="Hittinger C.T."/>
            <person name="Goeker M."/>
            <person name="Salamov A.A."/>
            <person name="Wisecaver J.H."/>
            <person name="Long T.M."/>
            <person name="Calvey C.H."/>
            <person name="Aerts A.L."/>
            <person name="Barry K.W."/>
            <person name="Choi C."/>
            <person name="Clum A."/>
            <person name="Coughlan A.Y."/>
            <person name="Deshpande S."/>
            <person name="Douglass A.P."/>
            <person name="Hanson S.J."/>
            <person name="Klenk H.-P."/>
            <person name="LaButti K.M."/>
            <person name="Lapidus A."/>
            <person name="Lindquist E.A."/>
            <person name="Lipzen A.M."/>
            <person name="Meier-Kolthoff J.P."/>
            <person name="Ohm R.A."/>
            <person name="Otillar R.P."/>
            <person name="Pangilinan J.L."/>
            <person name="Peng Y."/>
            <person name="Rokas A."/>
            <person name="Rosa C.A."/>
            <person name="Scheuner C."/>
            <person name="Sibirny A.A."/>
            <person name="Slot J.C."/>
            <person name="Stielow J.B."/>
            <person name="Sun H."/>
            <person name="Kurtzman C.P."/>
            <person name="Blackwell M."/>
            <person name="Grigoriev I.V."/>
            <person name="Jeffries T.W."/>
        </authorList>
    </citation>
    <scope>NUCLEOTIDE SEQUENCE [LARGE SCALE GENOMIC DNA]</scope>
    <source>
        <strain evidence="4">ATCC 58044 / CBS 1984 / NCYC 433 / NRRL Y-366-8</strain>
    </source>
</reference>
<feature type="transmembrane region" description="Helical" evidence="1">
    <location>
        <begin position="183"/>
        <end position="205"/>
    </location>
</feature>
<dbReference type="PANTHER" id="PTHR34814">
    <property type="entry name" value="NITROSOGUANIDINE RESISTANCE PROTEIN SNG1"/>
    <property type="match status" value="1"/>
</dbReference>
<accession>A0A1E3P612</accession>
<dbReference type="PANTHER" id="PTHR34814:SF1">
    <property type="entry name" value="NITROSOGUANIDINE RESISTANCE PROTEIN SNG1"/>
    <property type="match status" value="1"/>
</dbReference>
<evidence type="ECO:0000256" key="1">
    <source>
        <dbReference type="SAM" id="Phobius"/>
    </source>
</evidence>
<proteinExistence type="predicted"/>
<feature type="transmembrane region" description="Helical" evidence="1">
    <location>
        <begin position="217"/>
        <end position="236"/>
    </location>
</feature>
<dbReference type="RefSeq" id="XP_019039975.1">
    <property type="nucleotide sequence ID" value="XM_019186201.1"/>
</dbReference>
<evidence type="ECO:0000313" key="3">
    <source>
        <dbReference type="EMBL" id="ODQ60768.1"/>
    </source>
</evidence>
<dbReference type="GO" id="GO:0016020">
    <property type="term" value="C:membrane"/>
    <property type="evidence" value="ECO:0007669"/>
    <property type="project" value="TreeGrafter"/>
</dbReference>
<keyword evidence="1" id="KW-1133">Transmembrane helix</keyword>
<feature type="transmembrane region" description="Helical" evidence="1">
    <location>
        <begin position="257"/>
        <end position="281"/>
    </location>
</feature>
<evidence type="ECO:0000259" key="2">
    <source>
        <dbReference type="Pfam" id="PF12051"/>
    </source>
</evidence>
<organism evidence="3 4">
    <name type="scientific">Wickerhamomyces anomalus (strain ATCC 58044 / CBS 1984 / NCYC 433 / NRRL Y-366-8)</name>
    <name type="common">Yeast</name>
    <name type="synonym">Hansenula anomala</name>
    <dbReference type="NCBI Taxonomy" id="683960"/>
    <lineage>
        <taxon>Eukaryota</taxon>
        <taxon>Fungi</taxon>
        <taxon>Dikarya</taxon>
        <taxon>Ascomycota</taxon>
        <taxon>Saccharomycotina</taxon>
        <taxon>Saccharomycetes</taxon>
        <taxon>Phaffomycetales</taxon>
        <taxon>Wickerhamomycetaceae</taxon>
        <taxon>Wickerhamomyces</taxon>
    </lineage>
</organism>
<dbReference type="EMBL" id="KV454209">
    <property type="protein sequence ID" value="ODQ60768.1"/>
    <property type="molecule type" value="Genomic_DNA"/>
</dbReference>
<keyword evidence="1" id="KW-0812">Transmembrane</keyword>
<name>A0A1E3P612_WICAA</name>
<sequence length="355" mass="40606">MKQYGTWNIKNQTDFLSLATSHNNTIREEVIRQVHHQKYWGGIYVPQDITSNYYQALKTGDNFTDSIEFIYESGRNPQGVPSYVLNIIQSLEKQFVSIGSNSIINNLISELSNDEVSNLLTSNPQLLSSLWWSYFDNRPVFGSIVLGVVQIGLLYLLVLSFHQFNFAASTHQLIAKKLHTRQYLLYHMVASQSAYLVMSLVYSLMTLAFQVPVNATFGRSGFLVEWAFVFLTMSALGSINENAAIQIFARYRPAIGFWIVFYMVTNVSVIFSPLVVMNNFFRYGYAMPMYQGNELLKVVFLNTYKGHMGRNIGILIAWIVVMNIILPFNLRNVKKYVRNVEAKAKAALEKSKEEK</sequence>